<dbReference type="EMBL" id="FZOD01000079">
    <property type="protein sequence ID" value="SNT60785.1"/>
    <property type="molecule type" value="Genomic_DNA"/>
</dbReference>
<evidence type="ECO:0000256" key="2">
    <source>
        <dbReference type="ARBA" id="ARBA00022643"/>
    </source>
</evidence>
<name>A0A239P119_9ACTN</name>
<reference evidence="8 9" key="1">
    <citation type="submission" date="2017-06" db="EMBL/GenBank/DDBJ databases">
        <authorList>
            <person name="Kim H.J."/>
            <person name="Triplett B.A."/>
        </authorList>
    </citation>
    <scope>NUCLEOTIDE SEQUENCE [LARGE SCALE GENOMIC DNA]</scope>
    <source>
        <strain evidence="8 9">CGMCC 4.2132</strain>
    </source>
</reference>
<dbReference type="SUPFAM" id="SSF51679">
    <property type="entry name" value="Bacterial luciferase-like"/>
    <property type="match status" value="1"/>
</dbReference>
<keyword evidence="2 6" id="KW-0288">FMN</keyword>
<dbReference type="GO" id="GO:0016705">
    <property type="term" value="F:oxidoreductase activity, acting on paired donors, with incorporation or reduction of molecular oxygen"/>
    <property type="evidence" value="ECO:0007669"/>
    <property type="project" value="InterPro"/>
</dbReference>
<dbReference type="NCBIfam" id="TIGR03860">
    <property type="entry name" value="FMN_nitrolo"/>
    <property type="match status" value="1"/>
</dbReference>
<keyword evidence="1 6" id="KW-0285">Flavoprotein</keyword>
<evidence type="ECO:0000259" key="7">
    <source>
        <dbReference type="Pfam" id="PF00296"/>
    </source>
</evidence>
<accession>A0A239P119</accession>
<organism evidence="8 9">
    <name type="scientific">Streptosporangium subroseum</name>
    <dbReference type="NCBI Taxonomy" id="106412"/>
    <lineage>
        <taxon>Bacteria</taxon>
        <taxon>Bacillati</taxon>
        <taxon>Actinomycetota</taxon>
        <taxon>Actinomycetes</taxon>
        <taxon>Streptosporangiales</taxon>
        <taxon>Streptosporangiaceae</taxon>
        <taxon>Streptosporangium</taxon>
    </lineage>
</organism>
<dbReference type="InterPro" id="IPR051260">
    <property type="entry name" value="Diverse_substr_monoxygenases"/>
</dbReference>
<dbReference type="PANTHER" id="PTHR30011:SF16">
    <property type="entry name" value="C2H2 FINGER DOMAIN TRANSCRIPTION FACTOR (EUROFUNG)-RELATED"/>
    <property type="match status" value="1"/>
</dbReference>
<dbReference type="OrthoDB" id="8320141at2"/>
<dbReference type="PANTHER" id="PTHR30011">
    <property type="entry name" value="ALKANESULFONATE MONOOXYGENASE-RELATED"/>
    <property type="match status" value="1"/>
</dbReference>
<dbReference type="InterPro" id="IPR016215">
    <property type="entry name" value="NTA_MOA"/>
</dbReference>
<evidence type="ECO:0000256" key="3">
    <source>
        <dbReference type="ARBA" id="ARBA00023002"/>
    </source>
</evidence>
<dbReference type="AlphaFoldDB" id="A0A239P119"/>
<dbReference type="RefSeq" id="WP_089212999.1">
    <property type="nucleotide sequence ID" value="NZ_FZOD01000079.1"/>
</dbReference>
<dbReference type="CDD" id="cd01095">
    <property type="entry name" value="Nitrilotriacetate_monoxgenase"/>
    <property type="match status" value="1"/>
</dbReference>
<feature type="domain" description="Luciferase-like" evidence="7">
    <location>
        <begin position="25"/>
        <end position="382"/>
    </location>
</feature>
<dbReference type="InterPro" id="IPR036661">
    <property type="entry name" value="Luciferase-like_sf"/>
</dbReference>
<evidence type="ECO:0000256" key="4">
    <source>
        <dbReference type="ARBA" id="ARBA00023033"/>
    </source>
</evidence>
<feature type="binding site" evidence="6">
    <location>
        <position position="220"/>
    </location>
    <ligand>
        <name>FMN</name>
        <dbReference type="ChEBI" id="CHEBI:58210"/>
    </ligand>
</feature>
<dbReference type="Gene3D" id="3.20.20.30">
    <property type="entry name" value="Luciferase-like domain"/>
    <property type="match status" value="1"/>
</dbReference>
<feature type="binding site" evidence="6">
    <location>
        <position position="60"/>
    </location>
    <ligand>
        <name>FMN</name>
        <dbReference type="ChEBI" id="CHEBI:58210"/>
    </ligand>
</feature>
<dbReference type="InterPro" id="IPR011251">
    <property type="entry name" value="Luciferase-like_dom"/>
</dbReference>
<feature type="binding site" evidence="6">
    <location>
        <position position="146"/>
    </location>
    <ligand>
        <name>FMN</name>
        <dbReference type="ChEBI" id="CHEBI:58210"/>
    </ligand>
</feature>
<keyword evidence="9" id="KW-1185">Reference proteome</keyword>
<evidence type="ECO:0000313" key="9">
    <source>
        <dbReference type="Proteomes" id="UP000198282"/>
    </source>
</evidence>
<dbReference type="Pfam" id="PF00296">
    <property type="entry name" value="Bac_luciferase"/>
    <property type="match status" value="1"/>
</dbReference>
<feature type="binding site" evidence="6">
    <location>
        <position position="150"/>
    </location>
    <ligand>
        <name>FMN</name>
        <dbReference type="ChEBI" id="CHEBI:58210"/>
    </ligand>
</feature>
<proteinExistence type="inferred from homology"/>
<evidence type="ECO:0000256" key="5">
    <source>
        <dbReference type="ARBA" id="ARBA00033748"/>
    </source>
</evidence>
<sequence>MTTRPTRQLHLNAFLMGVGHHEAAWRHPRTSSADVTDVRHYQRLAQVAERGRLDSVFFADGLALRGNVRHNALGGLEPLTLLAALAAVTEHIGLIATVSTTYNEPFHVARKFASLDHISGGRAGWNIVTSASEAEAHNFGIERPTHSDRYARATEFLEVVTKLWDSWEDGAILGDHHSGNYADTDRIHTLDHIGPHFRVRGPLNTSRPPQGHPLLVQAGSSEDGKEFAARFAEAVFTAQQTLADGQDFYADLKSRLGRYGRSEDELLILPGISPIIGSTEREALQLERELEELIIPEYGVHQLSNILGVDLSDHPLDARLPEVPPATDGQQSRVKLVTDLAEREQLTLRQLIGRLAGGRGHRVVTGTPEQIADQIEEWFVNGAADGFNIMPPVLPGGLEDFVDHVVPELRLRGLFRTDYEGRTLRQNYGLARPGSIFDQKVPVAS</sequence>
<evidence type="ECO:0000313" key="8">
    <source>
        <dbReference type="EMBL" id="SNT60785.1"/>
    </source>
</evidence>
<gene>
    <name evidence="8" type="ORF">SAMN05216276_107928</name>
</gene>
<feature type="binding site" evidence="6">
    <location>
        <position position="221"/>
    </location>
    <ligand>
        <name>FMN</name>
        <dbReference type="ChEBI" id="CHEBI:58210"/>
    </ligand>
</feature>
<dbReference type="GO" id="GO:0004497">
    <property type="term" value="F:monooxygenase activity"/>
    <property type="evidence" value="ECO:0007669"/>
    <property type="project" value="UniProtKB-KW"/>
</dbReference>
<comment type="similarity">
    <text evidence="5">Belongs to the NtaA/SnaA/DszA monooxygenase family.</text>
</comment>
<evidence type="ECO:0000256" key="6">
    <source>
        <dbReference type="PIRSR" id="PIRSR000337-1"/>
    </source>
</evidence>
<protein>
    <submittedName>
        <fullName evidence="8">FMN-dependent oxidoreductase, nitrilotriacetate monooxygenase family</fullName>
    </submittedName>
</protein>
<keyword evidence="4 8" id="KW-0503">Monooxygenase</keyword>
<keyword evidence="3" id="KW-0560">Oxidoreductase</keyword>
<feature type="binding site" evidence="6">
    <location>
        <position position="97"/>
    </location>
    <ligand>
        <name>FMN</name>
        <dbReference type="ChEBI" id="CHEBI:58210"/>
    </ligand>
</feature>
<dbReference type="Proteomes" id="UP000198282">
    <property type="component" value="Unassembled WGS sequence"/>
</dbReference>
<evidence type="ECO:0000256" key="1">
    <source>
        <dbReference type="ARBA" id="ARBA00022630"/>
    </source>
</evidence>
<dbReference type="PIRSF" id="PIRSF000337">
    <property type="entry name" value="NTA_MOA"/>
    <property type="match status" value="1"/>
</dbReference>